<dbReference type="PANTHER" id="PTHR12185">
    <property type="entry name" value="SID1 TRANSMEMBRANE FAMILY MEMEBER"/>
    <property type="match status" value="1"/>
</dbReference>
<evidence type="ECO:0000256" key="4">
    <source>
        <dbReference type="ARBA" id="ARBA00022729"/>
    </source>
</evidence>
<feature type="transmembrane region" description="Helical" evidence="9">
    <location>
        <begin position="429"/>
        <end position="451"/>
    </location>
</feature>
<evidence type="ECO:0000256" key="3">
    <source>
        <dbReference type="ARBA" id="ARBA00022692"/>
    </source>
</evidence>
<keyword evidence="4 10" id="KW-0732">Signal</keyword>
<dbReference type="Pfam" id="PF13965">
    <property type="entry name" value="SID-1_RNA_chan"/>
    <property type="match status" value="3"/>
</dbReference>
<comment type="similarity">
    <text evidence="2">Belongs to the SID1 family.</text>
</comment>
<dbReference type="InterPro" id="IPR025958">
    <property type="entry name" value="SID1_TM_fam"/>
</dbReference>
<feature type="compositionally biased region" description="Pro residues" evidence="8">
    <location>
        <begin position="591"/>
        <end position="601"/>
    </location>
</feature>
<keyword evidence="6 9" id="KW-0472">Membrane</keyword>
<evidence type="ECO:0000256" key="2">
    <source>
        <dbReference type="ARBA" id="ARBA00006618"/>
    </source>
</evidence>
<protein>
    <recommendedName>
        <fullName evidence="13">SID1 transmembrane family member 1</fullName>
    </recommendedName>
</protein>
<evidence type="ECO:0000313" key="11">
    <source>
        <dbReference type="EMBL" id="PIC15930.1"/>
    </source>
</evidence>
<evidence type="ECO:0008006" key="13">
    <source>
        <dbReference type="Google" id="ProtNLM"/>
    </source>
</evidence>
<reference evidence="12" key="1">
    <citation type="submission" date="2017-10" db="EMBL/GenBank/DDBJ databases">
        <title>Rapid genome shrinkage in a self-fertile nematode reveals novel sperm competition proteins.</title>
        <authorList>
            <person name="Yin D."/>
            <person name="Schwarz E.M."/>
            <person name="Thomas C.G."/>
            <person name="Felde R.L."/>
            <person name="Korf I.F."/>
            <person name="Cutter A.D."/>
            <person name="Schartner C.M."/>
            <person name="Ralston E.J."/>
            <person name="Meyer B.J."/>
            <person name="Haag E.S."/>
        </authorList>
    </citation>
    <scope>NUCLEOTIDE SEQUENCE [LARGE SCALE GENOMIC DNA]</scope>
    <source>
        <strain evidence="12">JU1422</strain>
    </source>
</reference>
<name>A0A2G5SLI9_9PELO</name>
<comment type="subcellular location">
    <subcellularLocation>
        <location evidence="1">Membrane</location>
        <topology evidence="1">Multi-pass membrane protein</topology>
    </subcellularLocation>
</comment>
<feature type="transmembrane region" description="Helical" evidence="9">
    <location>
        <begin position="728"/>
        <end position="744"/>
    </location>
</feature>
<dbReference type="Proteomes" id="UP000230233">
    <property type="component" value="Chromosome X"/>
</dbReference>
<feature type="transmembrane region" description="Helical" evidence="9">
    <location>
        <begin position="640"/>
        <end position="661"/>
    </location>
</feature>
<dbReference type="EMBL" id="PDUG01000006">
    <property type="protein sequence ID" value="PIC15930.1"/>
    <property type="molecule type" value="Genomic_DNA"/>
</dbReference>
<keyword evidence="5 9" id="KW-1133">Transmembrane helix</keyword>
<keyword evidence="7" id="KW-0325">Glycoprotein</keyword>
<evidence type="ECO:0000256" key="7">
    <source>
        <dbReference type="ARBA" id="ARBA00023180"/>
    </source>
</evidence>
<proteinExistence type="inferred from homology"/>
<dbReference type="GO" id="GO:0051033">
    <property type="term" value="F:RNA transmembrane transporter activity"/>
    <property type="evidence" value="ECO:0007669"/>
    <property type="project" value="TreeGrafter"/>
</dbReference>
<evidence type="ECO:0000313" key="12">
    <source>
        <dbReference type="Proteomes" id="UP000230233"/>
    </source>
</evidence>
<keyword evidence="3 9" id="KW-0812">Transmembrane</keyword>
<feature type="transmembrane region" description="Helical" evidence="9">
    <location>
        <begin position="611"/>
        <end position="634"/>
    </location>
</feature>
<dbReference type="STRING" id="1611254.A0A2G5SLI9"/>
<dbReference type="OrthoDB" id="416618at2759"/>
<feature type="transmembrane region" description="Helical" evidence="9">
    <location>
        <begin position="404"/>
        <end position="423"/>
    </location>
</feature>
<feature type="chain" id="PRO_5013606443" description="SID1 transmembrane family member 1" evidence="10">
    <location>
        <begin position="18"/>
        <end position="764"/>
    </location>
</feature>
<comment type="caution">
    <text evidence="11">The sequence shown here is derived from an EMBL/GenBank/DDBJ whole genome shotgun (WGS) entry which is preliminary data.</text>
</comment>
<feature type="transmembrane region" description="Helical" evidence="9">
    <location>
        <begin position="458"/>
        <end position="478"/>
    </location>
</feature>
<sequence>MKLLLLFLLFILPSCLVQKGPTIIQFDTLYRNLTTNGNLDRNLYQVQAPLNDSRPYAVRAVLVSKDKSLDKPISLVLSKGKSYLSTYIPRIQTYAGVSEGYFFLAETLCEDENLQGKTLTRSNDTVLVSVSSSVPARYDLKIKQIHGFVINMTPISVALSPSEPVFYRFSFPEFVDEVAIRVSSLDLWCGRVTVQKADCPVFDTEGEVVLYDSYDHQTFTKKSFITVKRQDFGDDIHVIFSVLPIDGPCRTNHGYYDDDDDVEEKQIRMKNVTARISVFQPNQISLLFTGIILIIAFFAGIQLAWYFYIRDNDYNGEDERDDNNLWNTSLSRMFSILPTAFMVVVKHYDSHLAKDTDMCNFNFECAVPWGPARAANNMISALSILVVSLIMINFSANGNFSRRFLPLNTSVMLTGLFWTVMNYCPQKHSFHLFTISMIMTVLEAKFVLFTIRHGRTPFHYHFISSLTMLLMFEIIVDTTWEKPWVHRACVFLVIATLLIYSCVFSYCHGNDVLRKLVHGEQADIIPHENGQHGQIQQAAQHQQPAGEIVNHLQEDDAFIVADADEAPNQIPRAESQQNLIESEQGREMNHPQPPVPQPPVQDPGVSTRIKIYFGLSLVNIMIWSGYGLIALPWFDTTIVTLRILQCDFCLYFIGYFGINLYHMAEKGKCRNKLYLLFGGMSVFVVSIGSWFVISTFFLPAYVPWSPAESRTLNQKCLCNFLGLDWHDLLHYISAIICLFYFLIVRQMDTCFNHVNENIKRITKF</sequence>
<feature type="region of interest" description="Disordered" evidence="8">
    <location>
        <begin position="583"/>
        <end position="602"/>
    </location>
</feature>
<dbReference type="GO" id="GO:0003725">
    <property type="term" value="F:double-stranded RNA binding"/>
    <property type="evidence" value="ECO:0007669"/>
    <property type="project" value="TreeGrafter"/>
</dbReference>
<accession>A0A2G5SLI9</accession>
<feature type="transmembrane region" description="Helical" evidence="9">
    <location>
        <begin position="374"/>
        <end position="392"/>
    </location>
</feature>
<organism evidence="11 12">
    <name type="scientific">Caenorhabditis nigoni</name>
    <dbReference type="NCBI Taxonomy" id="1611254"/>
    <lineage>
        <taxon>Eukaryota</taxon>
        <taxon>Metazoa</taxon>
        <taxon>Ecdysozoa</taxon>
        <taxon>Nematoda</taxon>
        <taxon>Chromadorea</taxon>
        <taxon>Rhabditida</taxon>
        <taxon>Rhabditina</taxon>
        <taxon>Rhabditomorpha</taxon>
        <taxon>Rhabditoidea</taxon>
        <taxon>Rhabditidae</taxon>
        <taxon>Peloderinae</taxon>
        <taxon>Caenorhabditis</taxon>
    </lineage>
</organism>
<evidence type="ECO:0000256" key="6">
    <source>
        <dbReference type="ARBA" id="ARBA00023136"/>
    </source>
</evidence>
<feature type="signal peptide" evidence="10">
    <location>
        <begin position="1"/>
        <end position="17"/>
    </location>
</feature>
<feature type="transmembrane region" description="Helical" evidence="9">
    <location>
        <begin position="330"/>
        <end position="348"/>
    </location>
</feature>
<evidence type="ECO:0000256" key="5">
    <source>
        <dbReference type="ARBA" id="ARBA00022989"/>
    </source>
</evidence>
<dbReference type="GO" id="GO:0005764">
    <property type="term" value="C:lysosome"/>
    <property type="evidence" value="ECO:0007669"/>
    <property type="project" value="TreeGrafter"/>
</dbReference>
<feature type="transmembrane region" description="Helical" evidence="9">
    <location>
        <begin position="673"/>
        <end position="702"/>
    </location>
</feature>
<dbReference type="GO" id="GO:0005886">
    <property type="term" value="C:plasma membrane"/>
    <property type="evidence" value="ECO:0007669"/>
    <property type="project" value="TreeGrafter"/>
</dbReference>
<feature type="transmembrane region" description="Helical" evidence="9">
    <location>
        <begin position="286"/>
        <end position="309"/>
    </location>
</feature>
<dbReference type="PANTHER" id="PTHR12185:SF18">
    <property type="entry name" value="SID1 TRANSMEMBRANE FAMILY MEMBER 1"/>
    <property type="match status" value="1"/>
</dbReference>
<evidence type="ECO:0000256" key="1">
    <source>
        <dbReference type="ARBA" id="ARBA00004141"/>
    </source>
</evidence>
<feature type="transmembrane region" description="Helical" evidence="9">
    <location>
        <begin position="484"/>
        <end position="507"/>
    </location>
</feature>
<keyword evidence="12" id="KW-1185">Reference proteome</keyword>
<evidence type="ECO:0000256" key="8">
    <source>
        <dbReference type="SAM" id="MobiDB-lite"/>
    </source>
</evidence>
<dbReference type="AlphaFoldDB" id="A0A2G5SLI9"/>
<evidence type="ECO:0000256" key="9">
    <source>
        <dbReference type="SAM" id="Phobius"/>
    </source>
</evidence>
<evidence type="ECO:0000256" key="10">
    <source>
        <dbReference type="SAM" id="SignalP"/>
    </source>
</evidence>
<gene>
    <name evidence="11" type="primary">Cnig_chr_X.g22719</name>
    <name evidence="11" type="ORF">B9Z55_022719</name>
</gene>